<sequence>MAFEPYAFAGRSFNQKFTRGCCDTSNASPTPKRKRKEKQVQNNCCCPKL</sequence>
<evidence type="ECO:0000313" key="2">
    <source>
        <dbReference type="EMBL" id="PRQ58642.1"/>
    </source>
</evidence>
<evidence type="ECO:0000313" key="3">
    <source>
        <dbReference type="Proteomes" id="UP000238479"/>
    </source>
</evidence>
<dbReference type="AlphaFoldDB" id="A0A2P6SIW6"/>
<dbReference type="Gramene" id="PRQ58642">
    <property type="protein sequence ID" value="PRQ58642"/>
    <property type="gene ID" value="RchiOBHm_Chr1g0361561"/>
</dbReference>
<proteinExistence type="predicted"/>
<dbReference type="Proteomes" id="UP000238479">
    <property type="component" value="Chromosome 1"/>
</dbReference>
<keyword evidence="3" id="KW-1185">Reference proteome</keyword>
<name>A0A2P6SIW6_ROSCH</name>
<accession>A0A2P6SIW6</accession>
<organism evidence="2 3">
    <name type="scientific">Rosa chinensis</name>
    <name type="common">China rose</name>
    <dbReference type="NCBI Taxonomy" id="74649"/>
    <lineage>
        <taxon>Eukaryota</taxon>
        <taxon>Viridiplantae</taxon>
        <taxon>Streptophyta</taxon>
        <taxon>Embryophyta</taxon>
        <taxon>Tracheophyta</taxon>
        <taxon>Spermatophyta</taxon>
        <taxon>Magnoliopsida</taxon>
        <taxon>eudicotyledons</taxon>
        <taxon>Gunneridae</taxon>
        <taxon>Pentapetalae</taxon>
        <taxon>rosids</taxon>
        <taxon>fabids</taxon>
        <taxon>Rosales</taxon>
        <taxon>Rosaceae</taxon>
        <taxon>Rosoideae</taxon>
        <taxon>Rosoideae incertae sedis</taxon>
        <taxon>Rosa</taxon>
    </lineage>
</organism>
<dbReference type="EMBL" id="PDCK01000039">
    <property type="protein sequence ID" value="PRQ58642.1"/>
    <property type="molecule type" value="Genomic_DNA"/>
</dbReference>
<reference evidence="2 3" key="1">
    <citation type="journal article" date="2018" name="Nat. Genet.">
        <title>The Rosa genome provides new insights in the design of modern roses.</title>
        <authorList>
            <person name="Bendahmane M."/>
        </authorList>
    </citation>
    <scope>NUCLEOTIDE SEQUENCE [LARGE SCALE GENOMIC DNA]</scope>
    <source>
        <strain evidence="3">cv. Old Blush</strain>
    </source>
</reference>
<gene>
    <name evidence="2" type="ORF">RchiOBHm_Chr1g0361561</name>
</gene>
<protein>
    <submittedName>
        <fullName evidence="2">Uncharacterized protein</fullName>
    </submittedName>
</protein>
<evidence type="ECO:0000256" key="1">
    <source>
        <dbReference type="SAM" id="MobiDB-lite"/>
    </source>
</evidence>
<comment type="caution">
    <text evidence="2">The sequence shown here is derived from an EMBL/GenBank/DDBJ whole genome shotgun (WGS) entry which is preliminary data.</text>
</comment>
<feature type="region of interest" description="Disordered" evidence="1">
    <location>
        <begin position="24"/>
        <end position="49"/>
    </location>
</feature>